<protein>
    <submittedName>
        <fullName evidence="1">Uncharacterized protein</fullName>
    </submittedName>
</protein>
<dbReference type="Proteomes" id="UP000008177">
    <property type="component" value="Unplaced contigs"/>
</dbReference>
<sequence length="103" mass="11522">MYHVSCMVTILEHCHPIPLSLLSSMLSRFEDSQLVSSAASGTNRHDAAFKMLRDGSKDWILTFVLRRPLPFISNVHSIPPELSKPEVANTNLGIISSHHHPDH</sequence>
<evidence type="ECO:0000313" key="2">
    <source>
        <dbReference type="Proteomes" id="UP000008177"/>
    </source>
</evidence>
<dbReference type="HOGENOM" id="CLU_2263323_0_0_1"/>
<name>G2XNT0_BOTF4</name>
<reference evidence="2" key="1">
    <citation type="journal article" date="2011" name="PLoS Genet.">
        <title>Genomic analysis of the necrotrophic fungal pathogens Sclerotinia sclerotiorum and Botrytis cinerea.</title>
        <authorList>
            <person name="Amselem J."/>
            <person name="Cuomo C.A."/>
            <person name="van Kan J.A."/>
            <person name="Viaud M."/>
            <person name="Benito E.P."/>
            <person name="Couloux A."/>
            <person name="Coutinho P.M."/>
            <person name="de Vries R.P."/>
            <person name="Dyer P.S."/>
            <person name="Fillinger S."/>
            <person name="Fournier E."/>
            <person name="Gout L."/>
            <person name="Hahn M."/>
            <person name="Kohn L."/>
            <person name="Lapalu N."/>
            <person name="Plummer K.M."/>
            <person name="Pradier J.M."/>
            <person name="Quevillon E."/>
            <person name="Sharon A."/>
            <person name="Simon A."/>
            <person name="ten Have A."/>
            <person name="Tudzynski B."/>
            <person name="Tudzynski P."/>
            <person name="Wincker P."/>
            <person name="Andrew M."/>
            <person name="Anthouard V."/>
            <person name="Beever R.E."/>
            <person name="Beffa R."/>
            <person name="Benoit I."/>
            <person name="Bouzid O."/>
            <person name="Brault B."/>
            <person name="Chen Z."/>
            <person name="Choquer M."/>
            <person name="Collemare J."/>
            <person name="Cotton P."/>
            <person name="Danchin E.G."/>
            <person name="Da Silva C."/>
            <person name="Gautier A."/>
            <person name="Giraud C."/>
            <person name="Giraud T."/>
            <person name="Gonzalez C."/>
            <person name="Grossetete S."/>
            <person name="Guldener U."/>
            <person name="Henrissat B."/>
            <person name="Howlett B.J."/>
            <person name="Kodira C."/>
            <person name="Kretschmer M."/>
            <person name="Lappartient A."/>
            <person name="Leroch M."/>
            <person name="Levis C."/>
            <person name="Mauceli E."/>
            <person name="Neuveglise C."/>
            <person name="Oeser B."/>
            <person name="Pearson M."/>
            <person name="Poulain J."/>
            <person name="Poussereau N."/>
            <person name="Quesneville H."/>
            <person name="Rascle C."/>
            <person name="Schumacher J."/>
            <person name="Segurens B."/>
            <person name="Sexton A."/>
            <person name="Silva E."/>
            <person name="Sirven C."/>
            <person name="Soanes D.M."/>
            <person name="Talbot N.J."/>
            <person name="Templeton M."/>
            <person name="Yandava C."/>
            <person name="Yarden O."/>
            <person name="Zeng Q."/>
            <person name="Rollins J.A."/>
            <person name="Lebrun M.H."/>
            <person name="Dickman M."/>
        </authorList>
    </citation>
    <scope>NUCLEOTIDE SEQUENCE [LARGE SCALE GENOMIC DNA]</scope>
    <source>
        <strain evidence="2">T4</strain>
    </source>
</reference>
<dbReference type="InParanoid" id="G2XNT0"/>
<organism evidence="1 2">
    <name type="scientific">Botryotinia fuckeliana (strain T4)</name>
    <name type="common">Noble rot fungus</name>
    <name type="synonym">Botrytis cinerea</name>
    <dbReference type="NCBI Taxonomy" id="999810"/>
    <lineage>
        <taxon>Eukaryota</taxon>
        <taxon>Fungi</taxon>
        <taxon>Dikarya</taxon>
        <taxon>Ascomycota</taxon>
        <taxon>Pezizomycotina</taxon>
        <taxon>Leotiomycetes</taxon>
        <taxon>Helotiales</taxon>
        <taxon>Sclerotiniaceae</taxon>
        <taxon>Botrytis</taxon>
    </lineage>
</organism>
<evidence type="ECO:0000313" key="1">
    <source>
        <dbReference type="EMBL" id="CCD42536.1"/>
    </source>
</evidence>
<dbReference type="AlphaFoldDB" id="G2XNT0"/>
<dbReference type="EMBL" id="FQ790246">
    <property type="protein sequence ID" value="CCD42536.1"/>
    <property type="molecule type" value="Genomic_DNA"/>
</dbReference>
<accession>G2XNT0</accession>
<gene>
    <name evidence="1" type="ORF">BofuT4_P076190.1</name>
</gene>
<proteinExistence type="predicted"/>